<name>A0ABQ9GXF8_9NEOP</name>
<evidence type="ECO:0000313" key="2">
    <source>
        <dbReference type="Proteomes" id="UP001159363"/>
    </source>
</evidence>
<protein>
    <submittedName>
        <fullName evidence="1">Uncharacterized protein</fullName>
    </submittedName>
</protein>
<keyword evidence="2" id="KW-1185">Reference proteome</keyword>
<organism evidence="1 2">
    <name type="scientific">Dryococelus australis</name>
    <dbReference type="NCBI Taxonomy" id="614101"/>
    <lineage>
        <taxon>Eukaryota</taxon>
        <taxon>Metazoa</taxon>
        <taxon>Ecdysozoa</taxon>
        <taxon>Arthropoda</taxon>
        <taxon>Hexapoda</taxon>
        <taxon>Insecta</taxon>
        <taxon>Pterygota</taxon>
        <taxon>Neoptera</taxon>
        <taxon>Polyneoptera</taxon>
        <taxon>Phasmatodea</taxon>
        <taxon>Verophasmatodea</taxon>
        <taxon>Anareolatae</taxon>
        <taxon>Phasmatidae</taxon>
        <taxon>Eurycanthinae</taxon>
        <taxon>Dryococelus</taxon>
    </lineage>
</organism>
<proteinExistence type="predicted"/>
<dbReference type="EMBL" id="JARBHB010000008">
    <property type="protein sequence ID" value="KAJ8876700.1"/>
    <property type="molecule type" value="Genomic_DNA"/>
</dbReference>
<comment type="caution">
    <text evidence="1">The sequence shown here is derived from an EMBL/GenBank/DDBJ whole genome shotgun (WGS) entry which is preliminary data.</text>
</comment>
<sequence>MTVTDETREREREREKKLCVRVYMRVRERAIHSELSLGAGERLDWSNYFAGNLSFASQPETGLVERVKLWGVGRTHLRFHIALVRILLREISRSDNRIFHGIDARIDNWRRGSKSKSRKKWRAAVSERLACSPPTKANRAQSPARSLPDFNTQESCRTMLLVGGFSRGSLVFPGLSFRRYCILTLIGSQGLLIYENLAFESAQFTVKSLYLAINPHSPRLSPFAPRRAEAKWARGAARQHHRFLPPGGERTRCSPCVRRTVASTAFSFCPPGALTTPGRFENFAHDVLSTRVRQSNEGSSLAHFTLGPLAPLASARRRNGVAVTRSLSGCAKLWNESLAYNWPLLVATGSILTGLPAFEHGAEKWCHFAGACIGRSLTVYSENGYCKLAPAVYSTVYLTDSAAWKTLKQYSWGNLRSLFRRRCTSSQVGVFILPSSISLTHRTRLKLFSTRAETVRATNPMTTLLLPTPYHITIASDESFNSPLRHFSQHYFIEIVREPTSINEGIIRWHVTIASLVTQASGHVTSKSPLTVFAKWNIRACAVFLAILYSRAAGWCRLTTESNVQLTDEAP</sequence>
<gene>
    <name evidence="1" type="ORF">PR048_021147</name>
</gene>
<accession>A0ABQ9GXF8</accession>
<evidence type="ECO:0000313" key="1">
    <source>
        <dbReference type="EMBL" id="KAJ8876700.1"/>
    </source>
</evidence>
<reference evidence="1 2" key="1">
    <citation type="submission" date="2023-02" db="EMBL/GenBank/DDBJ databases">
        <title>LHISI_Scaffold_Assembly.</title>
        <authorList>
            <person name="Stuart O.P."/>
            <person name="Cleave R."/>
            <person name="Magrath M.J.L."/>
            <person name="Mikheyev A.S."/>
        </authorList>
    </citation>
    <scope>NUCLEOTIDE SEQUENCE [LARGE SCALE GENOMIC DNA]</scope>
    <source>
        <strain evidence="1">Daus_M_001</strain>
        <tissue evidence="1">Leg muscle</tissue>
    </source>
</reference>
<dbReference type="Proteomes" id="UP001159363">
    <property type="component" value="Chromosome 7"/>
</dbReference>